<name>A0A8X6THZ0_NEPPI</name>
<sequence>MQLNTLDASNFATNGQEIVFETITNTETTTEENGVQNASSAEVEFMKYKMPQDGTFSALWTQLYGKLYFIRRLKGIIYLEDFKEICSDF</sequence>
<dbReference type="EMBL" id="BMAW01103978">
    <property type="protein sequence ID" value="GFT11822.1"/>
    <property type="molecule type" value="Genomic_DNA"/>
</dbReference>
<protein>
    <submittedName>
        <fullName evidence="1">Uncharacterized protein</fullName>
    </submittedName>
</protein>
<evidence type="ECO:0000313" key="2">
    <source>
        <dbReference type="Proteomes" id="UP000887013"/>
    </source>
</evidence>
<evidence type="ECO:0000313" key="1">
    <source>
        <dbReference type="EMBL" id="GFT11822.1"/>
    </source>
</evidence>
<proteinExistence type="predicted"/>
<dbReference type="Proteomes" id="UP000887013">
    <property type="component" value="Unassembled WGS sequence"/>
</dbReference>
<comment type="caution">
    <text evidence="1">The sequence shown here is derived from an EMBL/GenBank/DDBJ whole genome shotgun (WGS) entry which is preliminary data.</text>
</comment>
<dbReference type="AlphaFoldDB" id="A0A8X6THZ0"/>
<organism evidence="1 2">
    <name type="scientific">Nephila pilipes</name>
    <name type="common">Giant wood spider</name>
    <name type="synonym">Nephila maculata</name>
    <dbReference type="NCBI Taxonomy" id="299642"/>
    <lineage>
        <taxon>Eukaryota</taxon>
        <taxon>Metazoa</taxon>
        <taxon>Ecdysozoa</taxon>
        <taxon>Arthropoda</taxon>
        <taxon>Chelicerata</taxon>
        <taxon>Arachnida</taxon>
        <taxon>Araneae</taxon>
        <taxon>Araneomorphae</taxon>
        <taxon>Entelegynae</taxon>
        <taxon>Araneoidea</taxon>
        <taxon>Nephilidae</taxon>
        <taxon>Nephila</taxon>
    </lineage>
</organism>
<keyword evidence="2" id="KW-1185">Reference proteome</keyword>
<accession>A0A8X6THZ0</accession>
<reference evidence="1" key="1">
    <citation type="submission" date="2020-08" db="EMBL/GenBank/DDBJ databases">
        <title>Multicomponent nature underlies the extraordinary mechanical properties of spider dragline silk.</title>
        <authorList>
            <person name="Kono N."/>
            <person name="Nakamura H."/>
            <person name="Mori M."/>
            <person name="Yoshida Y."/>
            <person name="Ohtoshi R."/>
            <person name="Malay A.D."/>
            <person name="Moran D.A.P."/>
            <person name="Tomita M."/>
            <person name="Numata K."/>
            <person name="Arakawa K."/>
        </authorList>
    </citation>
    <scope>NUCLEOTIDE SEQUENCE</scope>
</reference>
<gene>
    <name evidence="1" type="ORF">NPIL_476451</name>
</gene>